<name>A0A6J5GQC8_9BURK</name>
<evidence type="ECO:0000313" key="2">
    <source>
        <dbReference type="Proteomes" id="UP000494119"/>
    </source>
</evidence>
<evidence type="ECO:0000313" key="1">
    <source>
        <dbReference type="EMBL" id="CAB3805030.1"/>
    </source>
</evidence>
<gene>
    <name evidence="1" type="ORF">LMG28688_06091</name>
</gene>
<reference evidence="1 2" key="1">
    <citation type="submission" date="2020-04" db="EMBL/GenBank/DDBJ databases">
        <authorList>
            <person name="De Canck E."/>
        </authorList>
    </citation>
    <scope>NUCLEOTIDE SEQUENCE [LARGE SCALE GENOMIC DNA]</scope>
    <source>
        <strain evidence="1 2">LMG 28688</strain>
    </source>
</reference>
<accession>A0A6J5GQC8</accession>
<dbReference type="Proteomes" id="UP000494119">
    <property type="component" value="Unassembled WGS sequence"/>
</dbReference>
<keyword evidence="2" id="KW-1185">Reference proteome</keyword>
<proteinExistence type="predicted"/>
<dbReference type="EMBL" id="CADIKL010000045">
    <property type="protein sequence ID" value="CAB3805030.1"/>
    <property type="molecule type" value="Genomic_DNA"/>
</dbReference>
<organism evidence="1 2">
    <name type="scientific">Paraburkholderia caffeinitolerans</name>
    <dbReference type="NCBI Taxonomy" id="1723730"/>
    <lineage>
        <taxon>Bacteria</taxon>
        <taxon>Pseudomonadati</taxon>
        <taxon>Pseudomonadota</taxon>
        <taxon>Betaproteobacteria</taxon>
        <taxon>Burkholderiales</taxon>
        <taxon>Burkholderiaceae</taxon>
        <taxon>Paraburkholderia</taxon>
    </lineage>
</organism>
<protein>
    <recommendedName>
        <fullName evidence="3">Biotin protein ligase C-terminal domain-containing protein</fullName>
    </recommendedName>
</protein>
<dbReference type="AlphaFoldDB" id="A0A6J5GQC8"/>
<sequence>MCEGVVTQHDATNGMVTVLNTDDGSFWRGSENLVEIVA</sequence>
<evidence type="ECO:0008006" key="3">
    <source>
        <dbReference type="Google" id="ProtNLM"/>
    </source>
</evidence>